<keyword evidence="1" id="KW-0812">Transmembrane</keyword>
<organism evidence="3 4">
    <name type="scientific">Lentilactobacillus parabuchneri DSM 5707 = NBRC 107865</name>
    <dbReference type="NCBI Taxonomy" id="1423784"/>
    <lineage>
        <taxon>Bacteria</taxon>
        <taxon>Bacillati</taxon>
        <taxon>Bacillota</taxon>
        <taxon>Bacilli</taxon>
        <taxon>Lactobacillales</taxon>
        <taxon>Lactobacillaceae</taxon>
        <taxon>Lentilactobacillus</taxon>
    </lineage>
</organism>
<sequence>MSEEKTKSCVMCGKTIPAYSNFCPYCGAKQPWLDEDEVNNQDVKRILKWYQKPVGKFISLVVAGLVIYFVGSLFTLQDGPGHKTVARELNQYLFNAQDKTPYGKKPSVKADKKKGVTIKISSDSKAVKDLKAGKPAKWDYLVNRSRDRSKAFHKVYANPEYAKFKVVDKHDKKKVLLKIDSGTVKYNIADKYKK</sequence>
<name>A0A0R1Z918_9LACO</name>
<feature type="transmembrane region" description="Helical" evidence="1">
    <location>
        <begin position="54"/>
        <end position="74"/>
    </location>
</feature>
<dbReference type="Pfam" id="PF13240">
    <property type="entry name" value="Zn_Ribbon_1"/>
    <property type="match status" value="1"/>
</dbReference>
<proteinExistence type="predicted"/>
<dbReference type="RefSeq" id="WP_057910080.1">
    <property type="nucleotide sequence ID" value="NZ_AZGK01000001.1"/>
</dbReference>
<comment type="caution">
    <text evidence="3">The sequence shown here is derived from an EMBL/GenBank/DDBJ whole genome shotgun (WGS) entry which is preliminary data.</text>
</comment>
<protein>
    <recommendedName>
        <fullName evidence="2">Zinc-ribbon domain-containing protein</fullName>
    </recommendedName>
</protein>
<dbReference type="InterPro" id="IPR026870">
    <property type="entry name" value="Zinc_ribbon_dom"/>
</dbReference>
<dbReference type="EMBL" id="AZGK01000001">
    <property type="protein sequence ID" value="KRM47564.1"/>
    <property type="molecule type" value="Genomic_DNA"/>
</dbReference>
<evidence type="ECO:0000313" key="3">
    <source>
        <dbReference type="EMBL" id="KRM47564.1"/>
    </source>
</evidence>
<feature type="domain" description="Zinc-ribbon" evidence="2">
    <location>
        <begin position="9"/>
        <end position="29"/>
    </location>
</feature>
<dbReference type="Proteomes" id="UP000051957">
    <property type="component" value="Unassembled WGS sequence"/>
</dbReference>
<dbReference type="GeneID" id="69801928"/>
<keyword evidence="1" id="KW-0472">Membrane</keyword>
<dbReference type="PATRIC" id="fig|1423784.4.peg.37"/>
<evidence type="ECO:0000256" key="1">
    <source>
        <dbReference type="SAM" id="Phobius"/>
    </source>
</evidence>
<keyword evidence="1" id="KW-1133">Transmembrane helix</keyword>
<gene>
    <name evidence="3" type="ORF">FC51_GL000037</name>
</gene>
<accession>A0A0R1Z918</accession>
<dbReference type="AlphaFoldDB" id="A0A0R1Z918"/>
<reference evidence="3 4" key="1">
    <citation type="journal article" date="2015" name="Genome Announc.">
        <title>Expanding the biotechnology potential of lactobacilli through comparative genomics of 213 strains and associated genera.</title>
        <authorList>
            <person name="Sun Z."/>
            <person name="Harris H.M."/>
            <person name="McCann A."/>
            <person name="Guo C."/>
            <person name="Argimon S."/>
            <person name="Zhang W."/>
            <person name="Yang X."/>
            <person name="Jeffery I.B."/>
            <person name="Cooney J.C."/>
            <person name="Kagawa T.F."/>
            <person name="Liu W."/>
            <person name="Song Y."/>
            <person name="Salvetti E."/>
            <person name="Wrobel A."/>
            <person name="Rasinkangas P."/>
            <person name="Parkhill J."/>
            <person name="Rea M.C."/>
            <person name="O'Sullivan O."/>
            <person name="Ritari J."/>
            <person name="Douillard F.P."/>
            <person name="Paul Ross R."/>
            <person name="Yang R."/>
            <person name="Briner A.E."/>
            <person name="Felis G.E."/>
            <person name="de Vos W.M."/>
            <person name="Barrangou R."/>
            <person name="Klaenhammer T.R."/>
            <person name="Caufield P.W."/>
            <person name="Cui Y."/>
            <person name="Zhang H."/>
            <person name="O'Toole P.W."/>
        </authorList>
    </citation>
    <scope>NUCLEOTIDE SEQUENCE [LARGE SCALE GENOMIC DNA]</scope>
    <source>
        <strain evidence="3 4">DSM 5707</strain>
    </source>
</reference>
<evidence type="ECO:0000313" key="4">
    <source>
        <dbReference type="Proteomes" id="UP000051957"/>
    </source>
</evidence>
<evidence type="ECO:0000259" key="2">
    <source>
        <dbReference type="Pfam" id="PF13240"/>
    </source>
</evidence>